<protein>
    <submittedName>
        <fullName evidence="2">ZYBA0S06-02256g1_1</fullName>
    </submittedName>
</protein>
<evidence type="ECO:0000313" key="2">
    <source>
        <dbReference type="EMBL" id="CDF90168.1"/>
    </source>
</evidence>
<dbReference type="InterPro" id="IPR010920">
    <property type="entry name" value="LSM_dom_sf"/>
</dbReference>
<dbReference type="InterPro" id="IPR047575">
    <property type="entry name" value="Sm"/>
</dbReference>
<dbReference type="SMART" id="SM00651">
    <property type="entry name" value="Sm"/>
    <property type="match status" value="1"/>
</dbReference>
<dbReference type="AlphaFoldDB" id="A0A8J2T7K8"/>
<dbReference type="Proteomes" id="UP000019375">
    <property type="component" value="Unassembled WGS sequence"/>
</dbReference>
<name>A0A8J2T7K8_ZYGB2</name>
<dbReference type="GO" id="GO:0031417">
    <property type="term" value="C:NatC complex"/>
    <property type="evidence" value="ECO:0007669"/>
    <property type="project" value="InterPro"/>
</dbReference>
<accession>A0A8J2T7K8</accession>
<dbReference type="Gene3D" id="2.30.30.100">
    <property type="match status" value="1"/>
</dbReference>
<sequence length="91" mass="10305">MQLQGLKLPDFVGCTLYVSLQNDRVLRGSLMALDAQLNLLLDHVQEHTGDGNRRMLGLVSVPRRTILSIKLPESELDQLIKYKHNLLKNVV</sequence>
<gene>
    <name evidence="2" type="ORF">BN860_02256g</name>
</gene>
<evidence type="ECO:0000313" key="3">
    <source>
        <dbReference type="Proteomes" id="UP000019375"/>
    </source>
</evidence>
<dbReference type="InterPro" id="IPR001163">
    <property type="entry name" value="Sm_dom_euk/arc"/>
</dbReference>
<dbReference type="OrthoDB" id="368909at2759"/>
<keyword evidence="3" id="KW-1185">Reference proteome</keyword>
<dbReference type="GO" id="GO:0003723">
    <property type="term" value="F:RNA binding"/>
    <property type="evidence" value="ECO:0007669"/>
    <property type="project" value="InterPro"/>
</dbReference>
<dbReference type="InterPro" id="IPR034110">
    <property type="entry name" value="LSMD1_Sm"/>
</dbReference>
<dbReference type="PROSITE" id="PS52002">
    <property type="entry name" value="SM"/>
    <property type="match status" value="1"/>
</dbReference>
<dbReference type="EMBL" id="HG316459">
    <property type="protein sequence ID" value="CDF90168.1"/>
    <property type="molecule type" value="Genomic_DNA"/>
</dbReference>
<dbReference type="Pfam" id="PF01423">
    <property type="entry name" value="LSM"/>
    <property type="match status" value="1"/>
</dbReference>
<feature type="domain" description="Sm" evidence="1">
    <location>
        <begin position="3"/>
        <end position="75"/>
    </location>
</feature>
<dbReference type="SUPFAM" id="SSF50182">
    <property type="entry name" value="Sm-like ribonucleoproteins"/>
    <property type="match status" value="1"/>
</dbReference>
<proteinExistence type="predicted"/>
<evidence type="ECO:0000259" key="1">
    <source>
        <dbReference type="PROSITE" id="PS52002"/>
    </source>
</evidence>
<dbReference type="CDD" id="cd06168">
    <property type="entry name" value="LSMD1"/>
    <property type="match status" value="1"/>
</dbReference>
<reference evidence="3" key="1">
    <citation type="journal article" date="2013" name="Genome Announc.">
        <title>Genome sequence of the food spoilage yeast Zygosaccharomyces bailii CLIB 213(T).</title>
        <authorList>
            <person name="Galeote V."/>
            <person name="Bigey F."/>
            <person name="Devillers H."/>
            <person name="Neuveglise C."/>
            <person name="Dequin S."/>
        </authorList>
    </citation>
    <scope>NUCLEOTIDE SEQUENCE [LARGE SCALE GENOMIC DNA]</scope>
    <source>
        <strain evidence="3">CLIB 213 / ATCC 58445 / CBS 680 / CCRC 21525 / NBRC 1098 / NCYC 1416 / NRRL Y-2227</strain>
    </source>
</reference>
<organism evidence="2 3">
    <name type="scientific">Zygosaccharomyces bailii (strain CLIB 213 / ATCC 58445 / CBS 680 / BCRC 21525 / NBRC 1098 / NCYC 1416 / NRRL Y-2227)</name>
    <dbReference type="NCBI Taxonomy" id="1333698"/>
    <lineage>
        <taxon>Eukaryota</taxon>
        <taxon>Fungi</taxon>
        <taxon>Dikarya</taxon>
        <taxon>Ascomycota</taxon>
        <taxon>Saccharomycotina</taxon>
        <taxon>Saccharomycetes</taxon>
        <taxon>Saccharomycetales</taxon>
        <taxon>Saccharomycetaceae</taxon>
        <taxon>Zygosaccharomyces</taxon>
    </lineage>
</organism>